<gene>
    <name evidence="3" type="ORF">UFOPK3543_01787</name>
</gene>
<dbReference type="EMBL" id="CAFBMH010000069">
    <property type="protein sequence ID" value="CAB4915538.1"/>
    <property type="molecule type" value="Genomic_DNA"/>
</dbReference>
<sequence>MASGIGQALIEHVRYDEHGNPLTANFADYGIISMTELPSFELHEHETPTPRNPLGAKGIGESGTIGATPAVQNAVCDALAHLGIRHVDMPFTPERMWRTLAG</sequence>
<feature type="domain" description="Aldehyde oxidase/xanthine dehydrogenase second molybdopterin binding" evidence="2">
    <location>
        <begin position="1"/>
        <end position="38"/>
    </location>
</feature>
<dbReference type="SUPFAM" id="SSF56003">
    <property type="entry name" value="Molybdenum cofactor-binding domain"/>
    <property type="match status" value="1"/>
</dbReference>
<dbReference type="Gene3D" id="3.30.365.10">
    <property type="entry name" value="Aldehyde oxidase/xanthine dehydrogenase, molybdopterin binding domain"/>
    <property type="match status" value="1"/>
</dbReference>
<accession>A0A6J7H8T8</accession>
<name>A0A6J7H8T8_9ZZZZ</name>
<dbReference type="AlphaFoldDB" id="A0A6J7H8T8"/>
<dbReference type="InterPro" id="IPR016208">
    <property type="entry name" value="Ald_Oxase/xanthine_DH-like"/>
</dbReference>
<dbReference type="PANTHER" id="PTHR11908:SF132">
    <property type="entry name" value="ALDEHYDE OXIDASE 1-RELATED"/>
    <property type="match status" value="1"/>
</dbReference>
<proteinExistence type="predicted"/>
<dbReference type="InterPro" id="IPR046867">
    <property type="entry name" value="AldOxase/xan_DH_MoCoBD2"/>
</dbReference>
<dbReference type="InterPro" id="IPR037165">
    <property type="entry name" value="AldOxase/xan_DH_Mopterin-bd_sf"/>
</dbReference>
<dbReference type="Pfam" id="PF20256">
    <property type="entry name" value="MoCoBD_2"/>
    <property type="match status" value="1"/>
</dbReference>
<organism evidence="3">
    <name type="scientific">freshwater metagenome</name>
    <dbReference type="NCBI Taxonomy" id="449393"/>
    <lineage>
        <taxon>unclassified sequences</taxon>
        <taxon>metagenomes</taxon>
        <taxon>ecological metagenomes</taxon>
    </lineage>
</organism>
<reference evidence="3" key="1">
    <citation type="submission" date="2020-05" db="EMBL/GenBank/DDBJ databases">
        <authorList>
            <person name="Chiriac C."/>
            <person name="Salcher M."/>
            <person name="Ghai R."/>
            <person name="Kavagutti S V."/>
        </authorList>
    </citation>
    <scope>NUCLEOTIDE SEQUENCE</scope>
</reference>
<dbReference type="GO" id="GO:0016491">
    <property type="term" value="F:oxidoreductase activity"/>
    <property type="evidence" value="ECO:0007669"/>
    <property type="project" value="InterPro"/>
</dbReference>
<dbReference type="GO" id="GO:0005506">
    <property type="term" value="F:iron ion binding"/>
    <property type="evidence" value="ECO:0007669"/>
    <property type="project" value="InterPro"/>
</dbReference>
<evidence type="ECO:0000256" key="1">
    <source>
        <dbReference type="ARBA" id="ARBA00022505"/>
    </source>
</evidence>
<protein>
    <submittedName>
        <fullName evidence="3">Unannotated protein</fullName>
    </submittedName>
</protein>
<dbReference type="PANTHER" id="PTHR11908">
    <property type="entry name" value="XANTHINE DEHYDROGENASE"/>
    <property type="match status" value="1"/>
</dbReference>
<keyword evidence="1" id="KW-0500">Molybdenum</keyword>
<evidence type="ECO:0000259" key="2">
    <source>
        <dbReference type="Pfam" id="PF20256"/>
    </source>
</evidence>
<evidence type="ECO:0000313" key="3">
    <source>
        <dbReference type="EMBL" id="CAB4915538.1"/>
    </source>
</evidence>